<organism evidence="2 3">
    <name type="scientific">Geojedonia litorea</name>
    <dbReference type="NCBI Taxonomy" id="1268269"/>
    <lineage>
        <taxon>Bacteria</taxon>
        <taxon>Pseudomonadati</taxon>
        <taxon>Bacteroidota</taxon>
        <taxon>Flavobacteriia</taxon>
        <taxon>Flavobacteriales</taxon>
        <taxon>Flavobacteriaceae</taxon>
        <taxon>Geojedonia</taxon>
    </lineage>
</organism>
<dbReference type="EMBL" id="JBHSGP010000014">
    <property type="protein sequence ID" value="MFC4723005.1"/>
    <property type="molecule type" value="Genomic_DNA"/>
</dbReference>
<sequence length="97" mass="10734">MEGTVNILWLILLIVTVLVLPFLIHLLHRTWKAARSIERYFLEMKTAGFGIAGHTEYIKALDDTIGVASGILGVAGSINERSETLKTTLANRAEKLK</sequence>
<accession>A0ABV9N7Q8</accession>
<gene>
    <name evidence="2" type="ORF">ACFO5O_11785</name>
</gene>
<evidence type="ECO:0000313" key="2">
    <source>
        <dbReference type="EMBL" id="MFC4723005.1"/>
    </source>
</evidence>
<evidence type="ECO:0000256" key="1">
    <source>
        <dbReference type="SAM" id="Phobius"/>
    </source>
</evidence>
<evidence type="ECO:0000313" key="3">
    <source>
        <dbReference type="Proteomes" id="UP001595953"/>
    </source>
</evidence>
<reference evidence="3" key="1">
    <citation type="journal article" date="2019" name="Int. J. Syst. Evol. Microbiol.">
        <title>The Global Catalogue of Microorganisms (GCM) 10K type strain sequencing project: providing services to taxonomists for standard genome sequencing and annotation.</title>
        <authorList>
            <consortium name="The Broad Institute Genomics Platform"/>
            <consortium name="The Broad Institute Genome Sequencing Center for Infectious Disease"/>
            <person name="Wu L."/>
            <person name="Ma J."/>
        </authorList>
    </citation>
    <scope>NUCLEOTIDE SEQUENCE [LARGE SCALE GENOMIC DNA]</scope>
    <source>
        <strain evidence="3">CCUG 63682</strain>
    </source>
</reference>
<dbReference type="RefSeq" id="WP_387964003.1">
    <property type="nucleotide sequence ID" value="NZ_JBHSGP010000014.1"/>
</dbReference>
<keyword evidence="1" id="KW-0472">Membrane</keyword>
<protein>
    <submittedName>
        <fullName evidence="2">Uncharacterized protein</fullName>
    </submittedName>
</protein>
<keyword evidence="1" id="KW-1133">Transmembrane helix</keyword>
<proteinExistence type="predicted"/>
<keyword evidence="3" id="KW-1185">Reference proteome</keyword>
<name>A0ABV9N7Q8_9FLAO</name>
<dbReference type="Proteomes" id="UP001595953">
    <property type="component" value="Unassembled WGS sequence"/>
</dbReference>
<comment type="caution">
    <text evidence="2">The sequence shown here is derived from an EMBL/GenBank/DDBJ whole genome shotgun (WGS) entry which is preliminary data.</text>
</comment>
<feature type="transmembrane region" description="Helical" evidence="1">
    <location>
        <begin position="6"/>
        <end position="27"/>
    </location>
</feature>
<keyword evidence="1" id="KW-0812">Transmembrane</keyword>